<keyword evidence="1" id="KW-0472">Membrane</keyword>
<keyword evidence="1" id="KW-0812">Transmembrane</keyword>
<sequence length="38" mass="4198">MVLVAEALLLMIGFGSFVVSLIGLVLIMLDIYLKNNHH</sequence>
<protein>
    <submittedName>
        <fullName evidence="2">Holin-like toxin</fullName>
    </submittedName>
</protein>
<dbReference type="Pfam" id="PF16935">
    <property type="entry name" value="Hol_Tox"/>
    <property type="match status" value="1"/>
</dbReference>
<dbReference type="RefSeq" id="WP_259199972.1">
    <property type="nucleotide sequence ID" value="NZ_JANUXY010000005.1"/>
</dbReference>
<accession>A0ABT2F3Y6</accession>
<dbReference type="InterPro" id="IPR031616">
    <property type="entry name" value="BsrE-like"/>
</dbReference>
<feature type="transmembrane region" description="Helical" evidence="1">
    <location>
        <begin position="12"/>
        <end position="33"/>
    </location>
</feature>
<keyword evidence="3" id="KW-1185">Reference proteome</keyword>
<name>A0ABT2F3Y6_9STAP</name>
<evidence type="ECO:0000313" key="3">
    <source>
        <dbReference type="Proteomes" id="UP001205609"/>
    </source>
</evidence>
<evidence type="ECO:0000256" key="1">
    <source>
        <dbReference type="SAM" id="Phobius"/>
    </source>
</evidence>
<dbReference type="Proteomes" id="UP001205609">
    <property type="component" value="Unassembled WGS sequence"/>
</dbReference>
<proteinExistence type="predicted"/>
<reference evidence="2 3" key="1">
    <citation type="journal article" date="2023" name="Int. J. Syst. Evol. Microbiol.">
        <title>Streptococcus sciuri sp. nov., Staphylococcus marylandisciuri sp. nov. and Staphylococcus americanisciuri sp. nov., isolated from faeces of eastern grey squirrel (Sciurus carolinensis).</title>
        <authorList>
            <person name="Volokhov D.V."/>
            <person name="Zagorodnyaya T.A."/>
            <person name="Furtak V.A."/>
            <person name="Nattanmai G."/>
            <person name="Randall L."/>
            <person name="Jose S."/>
            <person name="Gao Y."/>
            <person name="Eisenberg T."/>
            <person name="Delmonte P."/>
            <person name="Blom J."/>
            <person name="Mitchell K.K."/>
        </authorList>
    </citation>
    <scope>NUCLEOTIDE SEQUENCE [LARGE SCALE GENOMIC DNA]</scope>
    <source>
        <strain evidence="2 3">GRT3</strain>
    </source>
</reference>
<keyword evidence="1" id="KW-1133">Transmembrane helix</keyword>
<dbReference type="EMBL" id="JANUXY010000005">
    <property type="protein sequence ID" value="MCS4486585.1"/>
    <property type="molecule type" value="Genomic_DNA"/>
</dbReference>
<gene>
    <name evidence="2" type="ORF">NXS11_06680</name>
</gene>
<comment type="caution">
    <text evidence="2">The sequence shown here is derived from an EMBL/GenBank/DDBJ whole genome shotgun (WGS) entry which is preliminary data.</text>
</comment>
<organism evidence="2 3">
    <name type="scientific">Staphylococcus americanisciuri</name>
    <dbReference type="NCBI Taxonomy" id="2973940"/>
    <lineage>
        <taxon>Bacteria</taxon>
        <taxon>Bacillati</taxon>
        <taxon>Bacillota</taxon>
        <taxon>Bacilli</taxon>
        <taxon>Bacillales</taxon>
        <taxon>Staphylococcaceae</taxon>
        <taxon>Staphylococcus</taxon>
    </lineage>
</organism>
<evidence type="ECO:0000313" key="2">
    <source>
        <dbReference type="EMBL" id="MCS4486585.1"/>
    </source>
</evidence>